<dbReference type="InterPro" id="IPR016047">
    <property type="entry name" value="M23ase_b-sheet_dom"/>
</dbReference>
<keyword evidence="3" id="KW-0378">Hydrolase</keyword>
<keyword evidence="1" id="KW-1133">Transmembrane helix</keyword>
<proteinExistence type="predicted"/>
<keyword evidence="1" id="KW-0472">Membrane</keyword>
<accession>A0A1Y6B424</accession>
<sequence>MKRLTILIIPENASQTKQLKIPKFALRSLAVGSLFLTSLLGYLVFDYIELRSIRTSYKKILAENQGLKGEARLLMSNLDEVKNSLQRVQDYSEKLGDLTQLKVKKFSRKTGIGPLTPEEFRYAEKNMTENTAQKNLPLGIDMDKLVFRSVFDRVQSIGNRANRNALEMQKLLSTLSQQRSLLSSIPSATPVDGWITSGFGPRISPFTGQKTMHKGIDVAAPMGTPIYAPADGVVIFSGAKAGFGNFIMIAHGYGVVSRFGHNAQNMVQPGQKVKRGDQIATVGMTGRSTGPHLHYEILVNGRYSDPKKFILDIQ</sequence>
<feature type="domain" description="M23ase beta-sheet core" evidence="2">
    <location>
        <begin position="212"/>
        <end position="306"/>
    </location>
</feature>
<dbReference type="InterPro" id="IPR011055">
    <property type="entry name" value="Dup_hybrid_motif"/>
</dbReference>
<keyword evidence="1" id="KW-0812">Transmembrane</keyword>
<dbReference type="CDD" id="cd12797">
    <property type="entry name" value="M23_peptidase"/>
    <property type="match status" value="1"/>
</dbReference>
<dbReference type="InterPro" id="IPR050570">
    <property type="entry name" value="Cell_wall_metabolism_enzyme"/>
</dbReference>
<dbReference type="GO" id="GO:0004222">
    <property type="term" value="F:metalloendopeptidase activity"/>
    <property type="evidence" value="ECO:0007669"/>
    <property type="project" value="TreeGrafter"/>
</dbReference>
<dbReference type="FunFam" id="2.70.70.10:FF:000006">
    <property type="entry name" value="M23 family peptidase"/>
    <property type="match status" value="1"/>
</dbReference>
<reference evidence="4" key="1">
    <citation type="submission" date="2017-04" db="EMBL/GenBank/DDBJ databases">
        <authorList>
            <person name="Varghese N."/>
            <person name="Submissions S."/>
        </authorList>
    </citation>
    <scope>NUCLEOTIDE SEQUENCE [LARGE SCALE GENOMIC DNA]</scope>
    <source>
        <strain evidence="4">RKEM611</strain>
    </source>
</reference>
<gene>
    <name evidence="3" type="ORF">SAMN06296036_101392</name>
</gene>
<dbReference type="AlphaFoldDB" id="A0A1Y6B424"/>
<dbReference type="Gene3D" id="2.70.70.10">
    <property type="entry name" value="Glucose Permease (Domain IIA)"/>
    <property type="match status" value="1"/>
</dbReference>
<dbReference type="EMBL" id="FWZT01000001">
    <property type="protein sequence ID" value="SME90741.1"/>
    <property type="molecule type" value="Genomic_DNA"/>
</dbReference>
<dbReference type="OrthoDB" id="5289383at2"/>
<dbReference type="Proteomes" id="UP000192907">
    <property type="component" value="Unassembled WGS sequence"/>
</dbReference>
<dbReference type="RefSeq" id="WP_132314493.1">
    <property type="nucleotide sequence ID" value="NZ_FWZT01000001.1"/>
</dbReference>
<evidence type="ECO:0000256" key="1">
    <source>
        <dbReference type="SAM" id="Phobius"/>
    </source>
</evidence>
<organism evidence="3 4">
    <name type="scientific">Pseudobacteriovorax antillogorgiicola</name>
    <dbReference type="NCBI Taxonomy" id="1513793"/>
    <lineage>
        <taxon>Bacteria</taxon>
        <taxon>Pseudomonadati</taxon>
        <taxon>Bdellovibrionota</taxon>
        <taxon>Oligoflexia</taxon>
        <taxon>Oligoflexales</taxon>
        <taxon>Pseudobacteriovoracaceae</taxon>
        <taxon>Pseudobacteriovorax</taxon>
    </lineage>
</organism>
<evidence type="ECO:0000313" key="4">
    <source>
        <dbReference type="Proteomes" id="UP000192907"/>
    </source>
</evidence>
<dbReference type="STRING" id="1513793.SAMN06296036_101392"/>
<evidence type="ECO:0000259" key="2">
    <source>
        <dbReference type="Pfam" id="PF01551"/>
    </source>
</evidence>
<dbReference type="PANTHER" id="PTHR21666">
    <property type="entry name" value="PEPTIDASE-RELATED"/>
    <property type="match status" value="1"/>
</dbReference>
<feature type="transmembrane region" description="Helical" evidence="1">
    <location>
        <begin position="24"/>
        <end position="45"/>
    </location>
</feature>
<evidence type="ECO:0000313" key="3">
    <source>
        <dbReference type="EMBL" id="SME90741.1"/>
    </source>
</evidence>
<protein>
    <submittedName>
        <fullName evidence="3">Murein DD-endopeptidase MepM and murein hydrolase activator NlpD, contain LysM domain</fullName>
    </submittedName>
</protein>
<dbReference type="SUPFAM" id="SSF51261">
    <property type="entry name" value="Duplicated hybrid motif"/>
    <property type="match status" value="1"/>
</dbReference>
<dbReference type="PANTHER" id="PTHR21666:SF270">
    <property type="entry name" value="MUREIN HYDROLASE ACTIVATOR ENVC"/>
    <property type="match status" value="1"/>
</dbReference>
<name>A0A1Y6B424_9BACT</name>
<keyword evidence="4" id="KW-1185">Reference proteome</keyword>
<dbReference type="Pfam" id="PF01551">
    <property type="entry name" value="Peptidase_M23"/>
    <property type="match status" value="1"/>
</dbReference>